<keyword evidence="2" id="KW-1185">Reference proteome</keyword>
<organism evidence="1 2">
    <name type="scientific">Mytilus galloprovincialis</name>
    <name type="common">Mediterranean mussel</name>
    <dbReference type="NCBI Taxonomy" id="29158"/>
    <lineage>
        <taxon>Eukaryota</taxon>
        <taxon>Metazoa</taxon>
        <taxon>Spiralia</taxon>
        <taxon>Lophotrochozoa</taxon>
        <taxon>Mollusca</taxon>
        <taxon>Bivalvia</taxon>
        <taxon>Autobranchia</taxon>
        <taxon>Pteriomorphia</taxon>
        <taxon>Mytilida</taxon>
        <taxon>Mytiloidea</taxon>
        <taxon>Mytilidae</taxon>
        <taxon>Mytilinae</taxon>
        <taxon>Mytilus</taxon>
    </lineage>
</organism>
<dbReference type="Proteomes" id="UP000596742">
    <property type="component" value="Unassembled WGS sequence"/>
</dbReference>
<dbReference type="AlphaFoldDB" id="A0A8B6CF42"/>
<evidence type="ECO:0000313" key="1">
    <source>
        <dbReference type="EMBL" id="VDI04337.1"/>
    </source>
</evidence>
<gene>
    <name evidence="1" type="ORF">MGAL_10B090996</name>
</gene>
<dbReference type="EMBL" id="UYJE01001693">
    <property type="protein sequence ID" value="VDI04337.1"/>
    <property type="molecule type" value="Genomic_DNA"/>
</dbReference>
<sequence>MIYTGVGQPAAHLKVEKGKAVRADNIQEFERSLEETFILADGYNSRIVIAVNGRFPGPTISTREKIKKS</sequence>
<proteinExistence type="predicted"/>
<name>A0A8B6CF42_MYTGA</name>
<evidence type="ECO:0000313" key="2">
    <source>
        <dbReference type="Proteomes" id="UP000596742"/>
    </source>
</evidence>
<reference evidence="1" key="1">
    <citation type="submission" date="2018-11" db="EMBL/GenBank/DDBJ databases">
        <authorList>
            <person name="Alioto T."/>
            <person name="Alioto T."/>
        </authorList>
    </citation>
    <scope>NUCLEOTIDE SEQUENCE</scope>
</reference>
<accession>A0A8B6CF42</accession>
<comment type="caution">
    <text evidence="1">The sequence shown here is derived from an EMBL/GenBank/DDBJ whole genome shotgun (WGS) entry which is preliminary data.</text>
</comment>
<protein>
    <submittedName>
        <fullName evidence="1">Uncharacterized protein</fullName>
    </submittedName>
</protein>
<dbReference type="OrthoDB" id="2121828at2759"/>